<evidence type="ECO:0000259" key="1">
    <source>
        <dbReference type="PROSITE" id="PS51831"/>
    </source>
</evidence>
<feature type="domain" description="HD" evidence="1">
    <location>
        <begin position="55"/>
        <end position="157"/>
    </location>
</feature>
<dbReference type="SMART" id="SM00471">
    <property type="entry name" value="HDc"/>
    <property type="match status" value="1"/>
</dbReference>
<dbReference type="PROSITE" id="PS51831">
    <property type="entry name" value="HD"/>
    <property type="match status" value="1"/>
</dbReference>
<name>A0A1F7X330_9BACT</name>
<evidence type="ECO:0000313" key="3">
    <source>
        <dbReference type="Proteomes" id="UP000176939"/>
    </source>
</evidence>
<dbReference type="Pfam" id="PF01966">
    <property type="entry name" value="HD"/>
    <property type="match status" value="1"/>
</dbReference>
<dbReference type="PANTHER" id="PTHR11373:SF41">
    <property type="entry name" value="METAL-DEPENDENT PHOSPHOHYDROLASE"/>
    <property type="match status" value="1"/>
</dbReference>
<evidence type="ECO:0000313" key="2">
    <source>
        <dbReference type="EMBL" id="OGM09099.1"/>
    </source>
</evidence>
<dbReference type="SUPFAM" id="SSF109604">
    <property type="entry name" value="HD-domain/PDEase-like"/>
    <property type="match status" value="1"/>
</dbReference>
<reference evidence="2 3" key="1">
    <citation type="journal article" date="2016" name="Nat. Commun.">
        <title>Thousands of microbial genomes shed light on interconnected biogeochemical processes in an aquifer system.</title>
        <authorList>
            <person name="Anantharaman K."/>
            <person name="Brown C.T."/>
            <person name="Hug L.A."/>
            <person name="Sharon I."/>
            <person name="Castelle C.J."/>
            <person name="Probst A.J."/>
            <person name="Thomas B.C."/>
            <person name="Singh A."/>
            <person name="Wilkins M.J."/>
            <person name="Karaoz U."/>
            <person name="Brodie E.L."/>
            <person name="Williams K.H."/>
            <person name="Hubbard S.S."/>
            <person name="Banfield J.F."/>
        </authorList>
    </citation>
    <scope>NUCLEOTIDE SEQUENCE [LARGE SCALE GENOMIC DNA]</scope>
</reference>
<dbReference type="Proteomes" id="UP000176939">
    <property type="component" value="Unassembled WGS sequence"/>
</dbReference>
<dbReference type="Gene3D" id="1.10.3210.10">
    <property type="entry name" value="Hypothetical protein af1432"/>
    <property type="match status" value="1"/>
</dbReference>
<proteinExistence type="predicted"/>
<dbReference type="InterPro" id="IPR003607">
    <property type="entry name" value="HD/PDEase_dom"/>
</dbReference>
<dbReference type="GO" id="GO:0008832">
    <property type="term" value="F:dGTPase activity"/>
    <property type="evidence" value="ECO:0007669"/>
    <property type="project" value="TreeGrafter"/>
</dbReference>
<dbReference type="EMBL" id="MGFQ01000026">
    <property type="protein sequence ID" value="OGM09099.1"/>
    <property type="molecule type" value="Genomic_DNA"/>
</dbReference>
<gene>
    <name evidence="2" type="ORF">A2Z67_01730</name>
</gene>
<dbReference type="InterPro" id="IPR006674">
    <property type="entry name" value="HD_domain"/>
</dbReference>
<dbReference type="PANTHER" id="PTHR11373">
    <property type="entry name" value="DEOXYNUCLEOSIDE TRIPHOSPHATE TRIPHOSPHOHYDROLASE"/>
    <property type="match status" value="1"/>
</dbReference>
<accession>A0A1F7X330</accession>
<dbReference type="AlphaFoldDB" id="A0A1F7X330"/>
<sequence length="321" mass="36942">MVERILVEHDRVYGENCLEAPVVVELIASKPIQRLKELNQFGIPDEFYHLQNFSRYEHSVGVMLLLRHLGASEEEQVAGLLHDVSHPAFSHVYDWLVGTSGSEDSQDQGHNDYLRNSEIAGILNAHGYSIERITDYCHFGLLERESPDLCADRIDYSLREFEPDVAKKILTGLTVSEGQIVCRDMVTAAKFGREFLERQRYHWSGRDSVTRYHIFSSVLRKALQKGIIENSDFMVNDGFVVNKLKASNDQEVLTWLDYLRQKPLPITHKGITVRKKFRYIDPLAFQEESLVRLSEADSDFEELLRTARSENEKGIVVQEIK</sequence>
<comment type="caution">
    <text evidence="2">The sequence shown here is derived from an EMBL/GenBank/DDBJ whole genome shotgun (WGS) entry which is preliminary data.</text>
</comment>
<organism evidence="2 3">
    <name type="scientific">Candidatus Woesebacteria bacterium RBG_13_36_22</name>
    <dbReference type="NCBI Taxonomy" id="1802478"/>
    <lineage>
        <taxon>Bacteria</taxon>
        <taxon>Candidatus Woeseibacteriota</taxon>
    </lineage>
</organism>
<dbReference type="InterPro" id="IPR050135">
    <property type="entry name" value="dGTPase-like"/>
</dbReference>
<dbReference type="GO" id="GO:0006203">
    <property type="term" value="P:dGTP catabolic process"/>
    <property type="evidence" value="ECO:0007669"/>
    <property type="project" value="TreeGrafter"/>
</dbReference>
<protein>
    <recommendedName>
        <fullName evidence="1">HD domain-containing protein</fullName>
    </recommendedName>
</protein>
<dbReference type="CDD" id="cd00077">
    <property type="entry name" value="HDc"/>
    <property type="match status" value="1"/>
</dbReference>